<comment type="caution">
    <text evidence="1">The sequence shown here is derived from an EMBL/GenBank/DDBJ whole genome shotgun (WGS) entry which is preliminary data.</text>
</comment>
<dbReference type="AlphaFoldDB" id="A0A077LX94"/>
<dbReference type="EMBL" id="CAJB01000041">
    <property type="protein sequence ID" value="CCH76604.1"/>
    <property type="molecule type" value="Genomic_DNA"/>
</dbReference>
<dbReference type="STRING" id="1194083.BN12_1350015"/>
<gene>
    <name evidence="1" type="ORF">BN12_1350015</name>
</gene>
<sequence length="45" mass="4739">MAAVVITTGNHYVLDVVGSAVLLTVSVGTARAWERSRPSHYPVAS</sequence>
<name>A0A077LX94_9MICO</name>
<accession>A0A077LX94</accession>
<evidence type="ECO:0000313" key="1">
    <source>
        <dbReference type="EMBL" id="CCH76604.1"/>
    </source>
</evidence>
<dbReference type="Proteomes" id="UP000035721">
    <property type="component" value="Unassembled WGS sequence"/>
</dbReference>
<keyword evidence="2" id="KW-1185">Reference proteome</keyword>
<organism evidence="1 2">
    <name type="scientific">Nostocoides japonicum T1-X7</name>
    <dbReference type="NCBI Taxonomy" id="1194083"/>
    <lineage>
        <taxon>Bacteria</taxon>
        <taxon>Bacillati</taxon>
        <taxon>Actinomycetota</taxon>
        <taxon>Actinomycetes</taxon>
        <taxon>Micrococcales</taxon>
        <taxon>Intrasporangiaceae</taxon>
        <taxon>Nostocoides</taxon>
    </lineage>
</organism>
<evidence type="ECO:0000313" key="2">
    <source>
        <dbReference type="Proteomes" id="UP000035721"/>
    </source>
</evidence>
<proteinExistence type="predicted"/>
<protein>
    <submittedName>
        <fullName evidence="1">Uncharacterized protein</fullName>
    </submittedName>
</protein>
<reference evidence="1 2" key="1">
    <citation type="journal article" date="2013" name="ISME J.">
        <title>A metabolic model for members of the genus Tetrasphaera involved in enhanced biological phosphorus removal.</title>
        <authorList>
            <person name="Kristiansen R."/>
            <person name="Nguyen H.T.T."/>
            <person name="Saunders A.M."/>
            <person name="Nielsen J.L."/>
            <person name="Wimmer R."/>
            <person name="Le V.Q."/>
            <person name="McIlroy S.J."/>
            <person name="Petrovski S."/>
            <person name="Seviour R.J."/>
            <person name="Calteau A."/>
            <person name="Nielsen K.L."/>
            <person name="Nielsen P.H."/>
        </authorList>
    </citation>
    <scope>NUCLEOTIDE SEQUENCE [LARGE SCALE GENOMIC DNA]</scope>
    <source>
        <strain evidence="1 2">T1-X7</strain>
    </source>
</reference>